<dbReference type="InParanoid" id="A0A419Q002"/>
<dbReference type="EMBL" id="NIRI02000077">
    <property type="protein sequence ID" value="KAG5441571.1"/>
    <property type="molecule type" value="Genomic_DNA"/>
</dbReference>
<name>A0A419Q002_CLOSI</name>
<protein>
    <submittedName>
        <fullName evidence="1">Uncharacterized protein</fullName>
    </submittedName>
</protein>
<organism evidence="1 2">
    <name type="scientific">Clonorchis sinensis</name>
    <name type="common">Chinese liver fluke</name>
    <dbReference type="NCBI Taxonomy" id="79923"/>
    <lineage>
        <taxon>Eukaryota</taxon>
        <taxon>Metazoa</taxon>
        <taxon>Spiralia</taxon>
        <taxon>Lophotrochozoa</taxon>
        <taxon>Platyhelminthes</taxon>
        <taxon>Trematoda</taxon>
        <taxon>Digenea</taxon>
        <taxon>Opisthorchiida</taxon>
        <taxon>Opisthorchiata</taxon>
        <taxon>Opisthorchiidae</taxon>
        <taxon>Clonorchis</taxon>
    </lineage>
</organism>
<sequence length="179" mass="21296">MQPLTSSISRWLAFGLVQYRITQPHRFSGTDKQNKRRIIPGCSSCYDIRDIAIHVHTQCTTHKVAENYSTAHDRFWPSWSSSGRCSPRVSVNLMFYLKLNWTDFDKHTHFRINLVLRETHRAHSVAWKYHRREIQLGSRRSPRVSVKFIFYLNPNRTDFDKYTHLQINLVLRETHLEPS</sequence>
<reference evidence="1 2" key="2">
    <citation type="journal article" date="2021" name="Genomics">
        <title>High-quality reference genome for Clonorchis sinensis.</title>
        <authorList>
            <person name="Young N.D."/>
            <person name="Stroehlein A.J."/>
            <person name="Kinkar L."/>
            <person name="Wang T."/>
            <person name="Sohn W.M."/>
            <person name="Chang B.C.H."/>
            <person name="Kaur P."/>
            <person name="Weisz D."/>
            <person name="Dudchenko O."/>
            <person name="Aiden E.L."/>
            <person name="Korhonen P.K."/>
            <person name="Gasser R.B."/>
        </authorList>
    </citation>
    <scope>NUCLEOTIDE SEQUENCE [LARGE SCALE GENOMIC DNA]</scope>
    <source>
        <strain evidence="1">Cs-k2</strain>
    </source>
</reference>
<dbReference type="AlphaFoldDB" id="A0A419Q002"/>
<reference evidence="1 2" key="1">
    <citation type="journal article" date="2018" name="Biotechnol. Adv.">
        <title>Improved genomic resources and new bioinformatic workflow for the carcinogenic parasite Clonorchis sinensis: Biotechnological implications.</title>
        <authorList>
            <person name="Wang D."/>
            <person name="Korhonen P.K."/>
            <person name="Gasser R.B."/>
            <person name="Young N.D."/>
        </authorList>
    </citation>
    <scope>NUCLEOTIDE SEQUENCE [LARGE SCALE GENOMIC DNA]</scope>
    <source>
        <strain evidence="1">Cs-k2</strain>
    </source>
</reference>
<accession>A0A419Q002</accession>
<evidence type="ECO:0000313" key="1">
    <source>
        <dbReference type="EMBL" id="KAG5441571.1"/>
    </source>
</evidence>
<evidence type="ECO:0000313" key="2">
    <source>
        <dbReference type="Proteomes" id="UP000286415"/>
    </source>
</evidence>
<proteinExistence type="predicted"/>
<gene>
    <name evidence="1" type="ORF">CSKR_111421</name>
</gene>
<comment type="caution">
    <text evidence="1">The sequence shown here is derived from an EMBL/GenBank/DDBJ whole genome shotgun (WGS) entry which is preliminary data.</text>
</comment>
<dbReference type="Proteomes" id="UP000286415">
    <property type="component" value="Unassembled WGS sequence"/>
</dbReference>
<keyword evidence="2" id="KW-1185">Reference proteome</keyword>